<dbReference type="EMBL" id="MK500294">
    <property type="protein sequence ID" value="QBK84771.1"/>
    <property type="molecule type" value="Genomic_DNA"/>
</dbReference>
<feature type="domain" description="AP2/ERF" evidence="4">
    <location>
        <begin position="319"/>
        <end position="370"/>
    </location>
</feature>
<evidence type="ECO:0000256" key="3">
    <source>
        <dbReference type="ARBA" id="ARBA00023163"/>
    </source>
</evidence>
<evidence type="ECO:0000256" key="1">
    <source>
        <dbReference type="ARBA" id="ARBA00023015"/>
    </source>
</evidence>
<reference evidence="5" key="1">
    <citation type="journal article" date="2019" name="MBio">
        <title>Virus Genomes from Deep Sea Sediments Expand the Ocean Megavirome and Support Independent Origins of Viral Gigantism.</title>
        <authorList>
            <person name="Backstrom D."/>
            <person name="Yutin N."/>
            <person name="Jorgensen S.L."/>
            <person name="Dharamshi J."/>
            <person name="Homa F."/>
            <person name="Zaremba-Niedwiedzka K."/>
            <person name="Spang A."/>
            <person name="Wolf Y.I."/>
            <person name="Koonin E.V."/>
            <person name="Ettema T.J."/>
        </authorList>
    </citation>
    <scope>NUCLEOTIDE SEQUENCE</scope>
</reference>
<name>A0A4D5XEG9_9VIRU</name>
<sequence length="390" mass="45449">MEKIVLNFRDEWEKGGKHGRKQLNDRRSVETSEGETYLEFKVGNHIARCDTQDINLLNTYHWNVIITNHISYVRTSVRKGEKILKLYFARLALNISDGHVAYSNGNTLDNRRSNLSIRKAPINPKTDYIVEKADLETVKSSLDSERCSEWATGKLGGSLYKCKNKYWRVIFQSPCLEKCFFFTTYGGQVPAYQAAVKFRIPEAKKRNCVWNNYRIHYTPDNEQFLEVQAKYKNSCMSFFCDIEDLYLVYKYKWHIRKRSNSQTYEIGRSGGGRFHTEIGLYKVTDHIDGNPLNNRRCNLRDGRVCNPRNYPIRNDNQSGVTGVSFNKSNNLWVVQWPEGGKRKCKSFSIIEGTRSYEEARGMAIKFRLSKNSDLNLHEQQILSQKSDIRH</sequence>
<dbReference type="InterPro" id="IPR001471">
    <property type="entry name" value="AP2/ERF_dom"/>
</dbReference>
<keyword evidence="2" id="KW-0238">DNA-binding</keyword>
<keyword evidence="1" id="KW-0805">Transcription regulation</keyword>
<accession>A0A4D5XEG9</accession>
<protein>
    <recommendedName>
        <fullName evidence="4">AP2/ERF domain-containing protein</fullName>
    </recommendedName>
</protein>
<dbReference type="GO" id="GO:0003677">
    <property type="term" value="F:DNA binding"/>
    <property type="evidence" value="ECO:0007669"/>
    <property type="project" value="UniProtKB-KW"/>
</dbReference>
<gene>
    <name evidence="5" type="ORF">LCDPAC01_02520</name>
</gene>
<evidence type="ECO:0000313" key="5">
    <source>
        <dbReference type="EMBL" id="QBK84771.1"/>
    </source>
</evidence>
<dbReference type="GO" id="GO:0003700">
    <property type="term" value="F:DNA-binding transcription factor activity"/>
    <property type="evidence" value="ECO:0007669"/>
    <property type="project" value="InterPro"/>
</dbReference>
<dbReference type="Pfam" id="PF00847">
    <property type="entry name" value="AP2"/>
    <property type="match status" value="1"/>
</dbReference>
<evidence type="ECO:0000256" key="2">
    <source>
        <dbReference type="ARBA" id="ARBA00023125"/>
    </source>
</evidence>
<dbReference type="Gene3D" id="1.20.5.2050">
    <property type="match status" value="1"/>
</dbReference>
<proteinExistence type="predicted"/>
<keyword evidence="3" id="KW-0804">Transcription</keyword>
<organism evidence="5">
    <name type="scientific">Pithovirus LCDPAC01</name>
    <dbReference type="NCBI Taxonomy" id="2506600"/>
    <lineage>
        <taxon>Viruses</taxon>
        <taxon>Pithoviruses</taxon>
    </lineage>
</organism>
<evidence type="ECO:0000259" key="4">
    <source>
        <dbReference type="Pfam" id="PF00847"/>
    </source>
</evidence>